<dbReference type="InterPro" id="IPR054235">
    <property type="entry name" value="DUF6962"/>
</dbReference>
<name>A0A382J2T7_9ZZZZ</name>
<feature type="transmembrane region" description="Helical" evidence="1">
    <location>
        <begin position="7"/>
        <end position="29"/>
    </location>
</feature>
<sequence length="109" mass="12072">MSKKHPLLYEPTTTLTDYAIFLLGLYFSWKTYLVWESQGSLFHLLWGGSFLSVAISGFLGGTSHGFGPKFKSVVKMILWRLTLIFVGITGLLLAMSAATFFISEGTKLA</sequence>
<dbReference type="AlphaFoldDB" id="A0A382J2T7"/>
<evidence type="ECO:0000313" key="2">
    <source>
        <dbReference type="EMBL" id="SVC06414.1"/>
    </source>
</evidence>
<proteinExistence type="predicted"/>
<keyword evidence="1" id="KW-0472">Membrane</keyword>
<gene>
    <name evidence="2" type="ORF">METZ01_LOCUS259268</name>
</gene>
<organism evidence="2">
    <name type="scientific">marine metagenome</name>
    <dbReference type="NCBI Taxonomy" id="408172"/>
    <lineage>
        <taxon>unclassified sequences</taxon>
        <taxon>metagenomes</taxon>
        <taxon>ecological metagenomes</taxon>
    </lineage>
</organism>
<accession>A0A382J2T7</accession>
<reference evidence="2" key="1">
    <citation type="submission" date="2018-05" db="EMBL/GenBank/DDBJ databases">
        <authorList>
            <person name="Lanie J.A."/>
            <person name="Ng W.-L."/>
            <person name="Kazmierczak K.M."/>
            <person name="Andrzejewski T.M."/>
            <person name="Davidsen T.M."/>
            <person name="Wayne K.J."/>
            <person name="Tettelin H."/>
            <person name="Glass J.I."/>
            <person name="Rusch D."/>
            <person name="Podicherti R."/>
            <person name="Tsui H.-C.T."/>
            <person name="Winkler M.E."/>
        </authorList>
    </citation>
    <scope>NUCLEOTIDE SEQUENCE</scope>
</reference>
<keyword evidence="1" id="KW-0812">Transmembrane</keyword>
<feature type="transmembrane region" description="Helical" evidence="1">
    <location>
        <begin position="41"/>
        <end position="60"/>
    </location>
</feature>
<protein>
    <submittedName>
        <fullName evidence="2">Uncharacterized protein</fullName>
    </submittedName>
</protein>
<dbReference type="Pfam" id="PF22285">
    <property type="entry name" value="DUF6962"/>
    <property type="match status" value="1"/>
</dbReference>
<feature type="transmembrane region" description="Helical" evidence="1">
    <location>
        <begin position="81"/>
        <end position="102"/>
    </location>
</feature>
<feature type="non-terminal residue" evidence="2">
    <location>
        <position position="109"/>
    </location>
</feature>
<evidence type="ECO:0000256" key="1">
    <source>
        <dbReference type="SAM" id="Phobius"/>
    </source>
</evidence>
<dbReference type="EMBL" id="UINC01071485">
    <property type="protein sequence ID" value="SVC06414.1"/>
    <property type="molecule type" value="Genomic_DNA"/>
</dbReference>
<keyword evidence="1" id="KW-1133">Transmembrane helix</keyword>